<dbReference type="EMBL" id="JX679499">
    <property type="protein sequence ID" value="AFV52204.1"/>
    <property type="molecule type" value="Genomic_DNA"/>
</dbReference>
<sequence>MTTRPARPRARTVKCVVWDLDHTLWDGILLEDGEVTPRPEVVEVIRELDGRGVLHSIASRNDHDAATAALRRFGLLDYFLHPQINWGAKSESVRAVAEALNIGLDALAFVDDDEFERAEVAFAVPEVLCLDARDPGRLTGLSELTPAVVTEDASRRREMYRAEERRREVEERYTGAPAEFLATLDMRLRIAPAREGDLARAHELTVRTNQLNTTGRTYSREQLDRLRLSADHQLLVARLDDRFGPYGTIGLALLETGERVWTVKLLLMSCRVLSRGVGGVLITHLRRLAEEAGVRLRADFVPTDRNRMMRVTYRMNGFREVDRDGDQVVLEARPDDVPPFPPYLRVETSSWREDG</sequence>
<evidence type="ECO:0000313" key="2">
    <source>
        <dbReference type="EMBL" id="AFV52204.1"/>
    </source>
</evidence>
<protein>
    <recommendedName>
        <fullName evidence="1">N-acetyltransferase domain-containing protein</fullName>
    </recommendedName>
</protein>
<dbReference type="InterPro" id="IPR036412">
    <property type="entry name" value="HAD-like_sf"/>
</dbReference>
<dbReference type="SUPFAM" id="SSF56784">
    <property type="entry name" value="HAD-like"/>
    <property type="match status" value="1"/>
</dbReference>
<dbReference type="SUPFAM" id="SSF55729">
    <property type="entry name" value="Acyl-CoA N-acyltransferases (Nat)"/>
    <property type="match status" value="1"/>
</dbReference>
<dbReference type="Pfam" id="PF00702">
    <property type="entry name" value="Hydrolase"/>
    <property type="match status" value="1"/>
</dbReference>
<dbReference type="NCBIfam" id="TIGR01686">
    <property type="entry name" value="FkbH"/>
    <property type="match status" value="1"/>
</dbReference>
<dbReference type="Gene3D" id="3.40.630.30">
    <property type="match status" value="1"/>
</dbReference>
<dbReference type="AlphaFoldDB" id="K4P176"/>
<proteinExistence type="predicted"/>
<dbReference type="InterPro" id="IPR010037">
    <property type="entry name" value="FkbH_domain"/>
</dbReference>
<dbReference type="PROSITE" id="PS51186">
    <property type="entry name" value="GNAT"/>
    <property type="match status" value="1"/>
</dbReference>
<dbReference type="Gene3D" id="3.40.50.1000">
    <property type="entry name" value="HAD superfamily/HAD-like"/>
    <property type="match status" value="1"/>
</dbReference>
<dbReference type="InterPro" id="IPR010033">
    <property type="entry name" value="HAD_SF_ppase_IIIC"/>
</dbReference>
<dbReference type="SMR" id="K4P176"/>
<reference evidence="2" key="1">
    <citation type="journal article" date="2013" name="Proc. Natl. Acad. Sci. U.S.A.">
        <title>A new member of the 4-methylideneimidazole-5-one-containing aminomutase family from the enediyne kedarcidin biosynthetic pathway.</title>
        <authorList>
            <person name="Huang S.X."/>
            <person name="Lohman J.R."/>
            <person name="Huang T."/>
            <person name="Shen B."/>
        </authorList>
    </citation>
    <scope>NUCLEOTIDE SEQUENCE</scope>
    <source>
        <strain evidence="2">ATCC 53650</strain>
    </source>
</reference>
<organism evidence="2">
    <name type="scientific">Streptoalloteichus sp. ATCC 53650</name>
    <dbReference type="NCBI Taxonomy" id="756733"/>
    <lineage>
        <taxon>Bacteria</taxon>
        <taxon>Bacillati</taxon>
        <taxon>Actinomycetota</taxon>
        <taxon>Actinomycetes</taxon>
        <taxon>Pseudonocardiales</taxon>
        <taxon>Pseudonocardiaceae</taxon>
        <taxon>Streptoalloteichus</taxon>
    </lineage>
</organism>
<name>K4P176_9PSEU</name>
<dbReference type="InterPro" id="IPR023214">
    <property type="entry name" value="HAD_sf"/>
</dbReference>
<feature type="domain" description="N-acetyltransferase" evidence="1">
    <location>
        <begin position="188"/>
        <end position="336"/>
    </location>
</feature>
<accession>K4P176</accession>
<dbReference type="GO" id="GO:0016747">
    <property type="term" value="F:acyltransferase activity, transferring groups other than amino-acyl groups"/>
    <property type="evidence" value="ECO:0007669"/>
    <property type="project" value="InterPro"/>
</dbReference>
<dbReference type="InterPro" id="IPR016181">
    <property type="entry name" value="Acyl_CoA_acyltransferase"/>
</dbReference>
<evidence type="ECO:0000259" key="1">
    <source>
        <dbReference type="PROSITE" id="PS51186"/>
    </source>
</evidence>
<dbReference type="InterPro" id="IPR000182">
    <property type="entry name" value="GNAT_dom"/>
</dbReference>
<dbReference type="NCBIfam" id="TIGR01681">
    <property type="entry name" value="HAD-SF-IIIC"/>
    <property type="match status" value="1"/>
</dbReference>